<proteinExistence type="predicted"/>
<organism evidence="1 2">
    <name type="scientific">Recurvomyces mirabilis</name>
    <dbReference type="NCBI Taxonomy" id="574656"/>
    <lineage>
        <taxon>Eukaryota</taxon>
        <taxon>Fungi</taxon>
        <taxon>Dikarya</taxon>
        <taxon>Ascomycota</taxon>
        <taxon>Pezizomycotina</taxon>
        <taxon>Dothideomycetes</taxon>
        <taxon>Dothideomycetidae</taxon>
        <taxon>Mycosphaerellales</taxon>
        <taxon>Teratosphaeriaceae</taxon>
        <taxon>Recurvomyces</taxon>
    </lineage>
</organism>
<gene>
    <name evidence="1" type="ORF">LTR78_009854</name>
</gene>
<sequence>MAGAQCFSIESDGKIVFDASQGFRVTMDILELAPSECVERIHAWVPLGEGSLASMSDLVLLRAVTVADRGSDGDILDFNWLLSRVVEMGYPFPEVDDGELEWLCMAVEVCFGGVVGRLVLAAVLGSNNAAGVRHLLSSV</sequence>
<accession>A0AAE0WIC1</accession>
<protein>
    <submittedName>
        <fullName evidence="1">Uncharacterized protein</fullName>
    </submittedName>
</protein>
<name>A0AAE0WIC1_9PEZI</name>
<dbReference type="EMBL" id="JAUTXT010000059">
    <property type="protein sequence ID" value="KAK3670300.1"/>
    <property type="molecule type" value="Genomic_DNA"/>
</dbReference>
<evidence type="ECO:0000313" key="2">
    <source>
        <dbReference type="Proteomes" id="UP001274830"/>
    </source>
</evidence>
<dbReference type="AlphaFoldDB" id="A0AAE0WIC1"/>
<evidence type="ECO:0000313" key="1">
    <source>
        <dbReference type="EMBL" id="KAK3670300.1"/>
    </source>
</evidence>
<keyword evidence="2" id="KW-1185">Reference proteome</keyword>
<comment type="caution">
    <text evidence="1">The sequence shown here is derived from an EMBL/GenBank/DDBJ whole genome shotgun (WGS) entry which is preliminary data.</text>
</comment>
<reference evidence="1" key="1">
    <citation type="submission" date="2023-07" db="EMBL/GenBank/DDBJ databases">
        <title>Black Yeasts Isolated from many extreme environments.</title>
        <authorList>
            <person name="Coleine C."/>
            <person name="Stajich J.E."/>
            <person name="Selbmann L."/>
        </authorList>
    </citation>
    <scope>NUCLEOTIDE SEQUENCE</scope>
    <source>
        <strain evidence="1">CCFEE 5485</strain>
    </source>
</reference>
<dbReference type="Proteomes" id="UP001274830">
    <property type="component" value="Unassembled WGS sequence"/>
</dbReference>